<dbReference type="GO" id="GO:0005634">
    <property type="term" value="C:nucleus"/>
    <property type="evidence" value="ECO:0007669"/>
    <property type="project" value="TreeGrafter"/>
</dbReference>
<dbReference type="InterPro" id="IPR023393">
    <property type="entry name" value="START-like_dom_sf"/>
</dbReference>
<evidence type="ECO:0000259" key="2">
    <source>
        <dbReference type="Pfam" id="PF00407"/>
    </source>
</evidence>
<dbReference type="PANTHER" id="PTHR31213:SF201">
    <property type="entry name" value="OS03G0300400 PROTEIN"/>
    <property type="match status" value="1"/>
</dbReference>
<comment type="caution">
    <text evidence="3">The sequence shown here is derived from an EMBL/GenBank/DDBJ whole genome shotgun (WGS) entry which is preliminary data.</text>
</comment>
<dbReference type="SUPFAM" id="SSF55961">
    <property type="entry name" value="Bet v1-like"/>
    <property type="match status" value="1"/>
</dbReference>
<dbReference type="GO" id="GO:0004864">
    <property type="term" value="F:protein phosphatase inhibitor activity"/>
    <property type="evidence" value="ECO:0007669"/>
    <property type="project" value="InterPro"/>
</dbReference>
<sequence length="161" mass="17807">MVVTSFTEEFKTPIPPARLFKALFLDSNLLLPRIRPQTFKSVEVIQGNGDVGTVTQINITEPDGSTTYVKRRIDALDRANYACTYTMFEGNSMGQTIGSVVYDIKIVLSGDGGSIVRIHSVYHNKGGVEIKEEEIRAAKDKAMETFRATEAYLIHSPDACT</sequence>
<dbReference type="CDD" id="cd07816">
    <property type="entry name" value="Bet_v1-like"/>
    <property type="match status" value="1"/>
</dbReference>
<proteinExistence type="inferred from homology"/>
<comment type="similarity">
    <text evidence="1">Belongs to the BetVI family.</text>
</comment>
<dbReference type="Pfam" id="PF00407">
    <property type="entry name" value="Bet_v_1"/>
    <property type="match status" value="1"/>
</dbReference>
<dbReference type="Gene3D" id="3.30.530.20">
    <property type="match status" value="1"/>
</dbReference>
<dbReference type="InterPro" id="IPR000916">
    <property type="entry name" value="Bet_v_I/MLP"/>
</dbReference>
<dbReference type="FunFam" id="3.30.530.20:FF:000007">
    <property type="entry name" value="Major pollen allergen Bet v 1-A"/>
    <property type="match status" value="1"/>
</dbReference>
<dbReference type="AlphaFoldDB" id="A0A7J7LFF8"/>
<dbReference type="GO" id="GO:0010427">
    <property type="term" value="F:abscisic acid binding"/>
    <property type="evidence" value="ECO:0007669"/>
    <property type="project" value="InterPro"/>
</dbReference>
<dbReference type="OrthoDB" id="1880172at2759"/>
<feature type="domain" description="Bet v I/Major latex protein" evidence="2">
    <location>
        <begin position="1"/>
        <end position="155"/>
    </location>
</feature>
<protein>
    <recommendedName>
        <fullName evidence="2">Bet v I/Major latex protein domain-containing protein</fullName>
    </recommendedName>
</protein>
<dbReference type="PRINTS" id="PR00634">
    <property type="entry name" value="BETALLERGEN"/>
</dbReference>
<reference evidence="3 4" key="1">
    <citation type="journal article" date="2020" name="IScience">
        <title>Genome Sequencing of the Endangered Kingdonia uniflora (Circaeasteraceae, Ranunculales) Reveals Potential Mechanisms of Evolutionary Specialization.</title>
        <authorList>
            <person name="Sun Y."/>
            <person name="Deng T."/>
            <person name="Zhang A."/>
            <person name="Moore M.J."/>
            <person name="Landis J.B."/>
            <person name="Lin N."/>
            <person name="Zhang H."/>
            <person name="Zhang X."/>
            <person name="Huang J."/>
            <person name="Zhang X."/>
            <person name="Sun H."/>
            <person name="Wang H."/>
        </authorList>
    </citation>
    <scope>NUCLEOTIDE SEQUENCE [LARGE SCALE GENOMIC DNA]</scope>
    <source>
        <strain evidence="3">TB1705</strain>
        <tissue evidence="3">Leaf</tissue>
    </source>
</reference>
<dbReference type="InterPro" id="IPR024949">
    <property type="entry name" value="Bet_v_I_allergen"/>
</dbReference>
<evidence type="ECO:0000313" key="3">
    <source>
        <dbReference type="EMBL" id="KAF6141312.1"/>
    </source>
</evidence>
<dbReference type="PANTHER" id="PTHR31213">
    <property type="entry name" value="OS08G0374000 PROTEIN-RELATED"/>
    <property type="match status" value="1"/>
</dbReference>
<dbReference type="InterPro" id="IPR050279">
    <property type="entry name" value="Plant_def-hormone_signal"/>
</dbReference>
<evidence type="ECO:0000256" key="1">
    <source>
        <dbReference type="ARBA" id="ARBA00009744"/>
    </source>
</evidence>
<dbReference type="GO" id="GO:0005737">
    <property type="term" value="C:cytoplasm"/>
    <property type="evidence" value="ECO:0007669"/>
    <property type="project" value="TreeGrafter"/>
</dbReference>
<dbReference type="Proteomes" id="UP000541444">
    <property type="component" value="Unassembled WGS sequence"/>
</dbReference>
<dbReference type="GO" id="GO:0038023">
    <property type="term" value="F:signaling receptor activity"/>
    <property type="evidence" value="ECO:0007669"/>
    <property type="project" value="InterPro"/>
</dbReference>
<organism evidence="3 4">
    <name type="scientific">Kingdonia uniflora</name>
    <dbReference type="NCBI Taxonomy" id="39325"/>
    <lineage>
        <taxon>Eukaryota</taxon>
        <taxon>Viridiplantae</taxon>
        <taxon>Streptophyta</taxon>
        <taxon>Embryophyta</taxon>
        <taxon>Tracheophyta</taxon>
        <taxon>Spermatophyta</taxon>
        <taxon>Magnoliopsida</taxon>
        <taxon>Ranunculales</taxon>
        <taxon>Circaeasteraceae</taxon>
        <taxon>Kingdonia</taxon>
    </lineage>
</organism>
<dbReference type="GO" id="GO:0006952">
    <property type="term" value="P:defense response"/>
    <property type="evidence" value="ECO:0007669"/>
    <property type="project" value="InterPro"/>
</dbReference>
<gene>
    <name evidence="3" type="ORF">GIB67_024396</name>
</gene>
<name>A0A7J7LFF8_9MAGN</name>
<dbReference type="EMBL" id="JACGCM010002329">
    <property type="protein sequence ID" value="KAF6141312.1"/>
    <property type="molecule type" value="Genomic_DNA"/>
</dbReference>
<keyword evidence="4" id="KW-1185">Reference proteome</keyword>
<evidence type="ECO:0000313" key="4">
    <source>
        <dbReference type="Proteomes" id="UP000541444"/>
    </source>
</evidence>
<dbReference type="GO" id="GO:0009738">
    <property type="term" value="P:abscisic acid-activated signaling pathway"/>
    <property type="evidence" value="ECO:0007669"/>
    <property type="project" value="InterPro"/>
</dbReference>
<accession>A0A7J7LFF8</accession>